<keyword evidence="9 15" id="KW-0862">Zinc</keyword>
<dbReference type="EMBL" id="JAHLFE010000030">
    <property type="protein sequence ID" value="MBU3843560.1"/>
    <property type="molecule type" value="Genomic_DNA"/>
</dbReference>
<dbReference type="GO" id="GO:0019877">
    <property type="term" value="P:diaminopimelate biosynthetic process"/>
    <property type="evidence" value="ECO:0007669"/>
    <property type="project" value="UniProtKB-UniRule"/>
</dbReference>
<evidence type="ECO:0000256" key="6">
    <source>
        <dbReference type="ARBA" id="ARBA00022605"/>
    </source>
</evidence>
<feature type="binding site" evidence="15">
    <location>
        <position position="133"/>
    </location>
    <ligand>
        <name>Zn(2+)</name>
        <dbReference type="ChEBI" id="CHEBI:29105"/>
        <label>2</label>
    </ligand>
</feature>
<comment type="subunit">
    <text evidence="3 15">Homodimer.</text>
</comment>
<dbReference type="PANTHER" id="PTHR43808">
    <property type="entry name" value="ACETYLORNITHINE DEACETYLASE"/>
    <property type="match status" value="1"/>
</dbReference>
<dbReference type="HAMAP" id="MF_01690">
    <property type="entry name" value="DapE"/>
    <property type="match status" value="1"/>
</dbReference>
<dbReference type="NCBIfam" id="NF009557">
    <property type="entry name" value="PRK13009.1"/>
    <property type="match status" value="1"/>
</dbReference>
<evidence type="ECO:0000256" key="7">
    <source>
        <dbReference type="ARBA" id="ARBA00022723"/>
    </source>
</evidence>
<evidence type="ECO:0000256" key="1">
    <source>
        <dbReference type="ARBA" id="ARBA00005130"/>
    </source>
</evidence>
<evidence type="ECO:0000256" key="10">
    <source>
        <dbReference type="ARBA" id="ARBA00022915"/>
    </source>
</evidence>
<dbReference type="SUPFAM" id="SSF55031">
    <property type="entry name" value="Bacterial exopeptidase dimerisation domain"/>
    <property type="match status" value="1"/>
</dbReference>
<dbReference type="InterPro" id="IPR002933">
    <property type="entry name" value="Peptidase_M20"/>
</dbReference>
<feature type="binding site" evidence="15">
    <location>
        <position position="383"/>
    </location>
    <ligand>
        <name>Zn(2+)</name>
        <dbReference type="ChEBI" id="CHEBI:29105"/>
        <label>2</label>
    </ligand>
</feature>
<evidence type="ECO:0000256" key="2">
    <source>
        <dbReference type="ARBA" id="ARBA00006746"/>
    </source>
</evidence>
<keyword evidence="12 15" id="KW-0170">Cobalt</keyword>
<dbReference type="InterPro" id="IPR005941">
    <property type="entry name" value="DapE_proteobac"/>
</dbReference>
<feature type="active site" evidence="15">
    <location>
        <position position="102"/>
    </location>
</feature>
<evidence type="ECO:0000256" key="5">
    <source>
        <dbReference type="ARBA" id="ARBA00022391"/>
    </source>
</evidence>
<evidence type="ECO:0000313" key="18">
    <source>
        <dbReference type="Proteomes" id="UP000733611"/>
    </source>
</evidence>
<comment type="caution">
    <text evidence="17">The sequence shown here is derived from an EMBL/GenBank/DDBJ whole genome shotgun (WGS) entry which is preliminary data.</text>
</comment>
<dbReference type="SUPFAM" id="SSF53187">
    <property type="entry name" value="Zn-dependent exopeptidases"/>
    <property type="match status" value="1"/>
</dbReference>
<dbReference type="GO" id="GO:0006526">
    <property type="term" value="P:L-arginine biosynthetic process"/>
    <property type="evidence" value="ECO:0007669"/>
    <property type="project" value="TreeGrafter"/>
</dbReference>
<dbReference type="Gene3D" id="3.40.630.10">
    <property type="entry name" value="Zn peptidases"/>
    <property type="match status" value="2"/>
</dbReference>
<organism evidence="17 18">
    <name type="scientific">Candidatus Anaerobiospirillum pullicola</name>
    <dbReference type="NCBI Taxonomy" id="2838451"/>
    <lineage>
        <taxon>Bacteria</taxon>
        <taxon>Pseudomonadati</taxon>
        <taxon>Pseudomonadota</taxon>
        <taxon>Gammaproteobacteria</taxon>
        <taxon>Aeromonadales</taxon>
        <taxon>Succinivibrionaceae</taxon>
        <taxon>Anaerobiospirillum</taxon>
    </lineage>
</organism>
<reference evidence="17" key="1">
    <citation type="journal article" date="2021" name="PeerJ">
        <title>Extensive microbial diversity within the chicken gut microbiome revealed by metagenomics and culture.</title>
        <authorList>
            <person name="Gilroy R."/>
            <person name="Ravi A."/>
            <person name="Getino M."/>
            <person name="Pursley I."/>
            <person name="Horton D.L."/>
            <person name="Alikhan N.F."/>
            <person name="Baker D."/>
            <person name="Gharbi K."/>
            <person name="Hall N."/>
            <person name="Watson M."/>
            <person name="Adriaenssens E.M."/>
            <person name="Foster-Nyarko E."/>
            <person name="Jarju S."/>
            <person name="Secka A."/>
            <person name="Antonio M."/>
            <person name="Oren A."/>
            <person name="Chaudhuri R.R."/>
            <person name="La Ragione R."/>
            <person name="Hildebrand F."/>
            <person name="Pallen M.J."/>
        </authorList>
    </citation>
    <scope>NUCLEOTIDE SEQUENCE</scope>
    <source>
        <strain evidence="17">378</strain>
    </source>
</reference>
<evidence type="ECO:0000313" key="17">
    <source>
        <dbReference type="EMBL" id="MBU3843560.1"/>
    </source>
</evidence>
<evidence type="ECO:0000256" key="4">
    <source>
        <dbReference type="ARBA" id="ARBA00011921"/>
    </source>
</evidence>
<dbReference type="GO" id="GO:0009014">
    <property type="term" value="F:succinyl-diaminopimelate desuccinylase activity"/>
    <property type="evidence" value="ECO:0007669"/>
    <property type="project" value="UniProtKB-UniRule"/>
</dbReference>
<dbReference type="GO" id="GO:0008777">
    <property type="term" value="F:acetylornithine deacetylase activity"/>
    <property type="evidence" value="ECO:0007669"/>
    <property type="project" value="TreeGrafter"/>
</dbReference>
<dbReference type="GO" id="GO:0050897">
    <property type="term" value="F:cobalt ion binding"/>
    <property type="evidence" value="ECO:0007669"/>
    <property type="project" value="UniProtKB-UniRule"/>
</dbReference>
<dbReference type="GO" id="GO:0009089">
    <property type="term" value="P:lysine biosynthetic process via diaminopimelate"/>
    <property type="evidence" value="ECO:0007669"/>
    <property type="project" value="UniProtKB-UniRule"/>
</dbReference>
<feature type="binding site" evidence="15">
    <location>
        <position position="168"/>
    </location>
    <ligand>
        <name>Zn(2+)</name>
        <dbReference type="ChEBI" id="CHEBI:29105"/>
        <label>2</label>
    </ligand>
</feature>
<name>A0A948TEU7_9GAMM</name>
<accession>A0A948TEU7</accession>
<keyword evidence="7 15" id="KW-0479">Metal-binding</keyword>
<dbReference type="Proteomes" id="UP000733611">
    <property type="component" value="Unassembled WGS sequence"/>
</dbReference>
<comment type="catalytic activity">
    <reaction evidence="14 15">
        <text>N-succinyl-(2S,6S)-2,6-diaminopimelate + H2O = (2S,6S)-2,6-diaminopimelate + succinate</text>
        <dbReference type="Rhea" id="RHEA:22608"/>
        <dbReference type="ChEBI" id="CHEBI:15377"/>
        <dbReference type="ChEBI" id="CHEBI:30031"/>
        <dbReference type="ChEBI" id="CHEBI:57609"/>
        <dbReference type="ChEBI" id="CHEBI:58087"/>
        <dbReference type="EC" id="3.5.1.18"/>
    </reaction>
</comment>
<evidence type="ECO:0000256" key="11">
    <source>
        <dbReference type="ARBA" id="ARBA00023154"/>
    </source>
</evidence>
<dbReference type="Pfam" id="PF07687">
    <property type="entry name" value="M20_dimer"/>
    <property type="match status" value="1"/>
</dbReference>
<comment type="pathway">
    <text evidence="1 15">Amino-acid biosynthesis; L-lysine biosynthesis via DAP pathway; LL-2,6-diaminopimelate from (S)-tetrahydrodipicolinate (succinylase route): step 3/3.</text>
</comment>
<dbReference type="AlphaFoldDB" id="A0A948TEU7"/>
<dbReference type="CDD" id="cd03891">
    <property type="entry name" value="M20_DapE_proteobac"/>
    <property type="match status" value="1"/>
</dbReference>
<evidence type="ECO:0000256" key="3">
    <source>
        <dbReference type="ARBA" id="ARBA00011738"/>
    </source>
</evidence>
<keyword evidence="10 15" id="KW-0220">Diaminopimelate biosynthesis</keyword>
<keyword evidence="11 15" id="KW-0457">Lysine biosynthesis</keyword>
<feature type="active site" description="Proton acceptor" evidence="15">
    <location>
        <position position="167"/>
    </location>
</feature>
<reference evidence="17" key="2">
    <citation type="submission" date="2021-04" db="EMBL/GenBank/DDBJ databases">
        <authorList>
            <person name="Gilroy R."/>
        </authorList>
    </citation>
    <scope>NUCLEOTIDE SEQUENCE</scope>
    <source>
        <strain evidence="17">378</strain>
    </source>
</reference>
<comment type="cofactor">
    <cofactor evidence="15">
        <name>Zn(2+)</name>
        <dbReference type="ChEBI" id="CHEBI:29105"/>
    </cofactor>
    <cofactor evidence="15">
        <name>Co(2+)</name>
        <dbReference type="ChEBI" id="CHEBI:48828"/>
    </cofactor>
    <text evidence="15">Binds 2 Zn(2+) or Co(2+) ions per subunit.</text>
</comment>
<dbReference type="EC" id="3.5.1.18" evidence="4 15"/>
<feature type="binding site" evidence="15">
    <location>
        <position position="196"/>
    </location>
    <ligand>
        <name>Zn(2+)</name>
        <dbReference type="ChEBI" id="CHEBI:29105"/>
        <label>1</label>
    </ligand>
</feature>
<evidence type="ECO:0000256" key="12">
    <source>
        <dbReference type="ARBA" id="ARBA00023285"/>
    </source>
</evidence>
<dbReference type="NCBIfam" id="TIGR01246">
    <property type="entry name" value="dapE_proteo"/>
    <property type="match status" value="1"/>
</dbReference>
<dbReference type="InterPro" id="IPR050072">
    <property type="entry name" value="Peptidase_M20A"/>
</dbReference>
<dbReference type="Pfam" id="PF01546">
    <property type="entry name" value="Peptidase_M20"/>
    <property type="match status" value="1"/>
</dbReference>
<feature type="binding site" evidence="15">
    <location>
        <position position="133"/>
    </location>
    <ligand>
        <name>Zn(2+)</name>
        <dbReference type="ChEBI" id="CHEBI:29105"/>
        <label>1</label>
    </ligand>
</feature>
<dbReference type="InterPro" id="IPR036264">
    <property type="entry name" value="Bact_exopeptidase_dim_dom"/>
</dbReference>
<comment type="function">
    <text evidence="15">Catalyzes the hydrolysis of N-succinyl-L,L-diaminopimelic acid (SDAP), forming succinate and LL-2,6-diaminopimelate (DAP), an intermediate involved in the bacterial biosynthesis of lysine and meso-diaminopimelic acid, an essential component of bacterial cell walls.</text>
</comment>
<evidence type="ECO:0000256" key="9">
    <source>
        <dbReference type="ARBA" id="ARBA00022833"/>
    </source>
</evidence>
<evidence type="ECO:0000256" key="13">
    <source>
        <dbReference type="ARBA" id="ARBA00031891"/>
    </source>
</evidence>
<dbReference type="PANTHER" id="PTHR43808:SF31">
    <property type="entry name" value="N-ACETYL-L-CITRULLINE DEACETYLASE"/>
    <property type="match status" value="1"/>
</dbReference>
<evidence type="ECO:0000259" key="16">
    <source>
        <dbReference type="Pfam" id="PF07687"/>
    </source>
</evidence>
<keyword evidence="6 15" id="KW-0028">Amino-acid biosynthesis</keyword>
<evidence type="ECO:0000256" key="15">
    <source>
        <dbReference type="HAMAP-Rule" id="MF_01690"/>
    </source>
</evidence>
<keyword evidence="8 15" id="KW-0378">Hydrolase</keyword>
<sequence>MSDSAISPTLKLTQELIACPSITPDDHGCQDILERELKAAGFNCRTLREQMYPTFNLLALCSHESSANFEGDPEMIKAQHGFFDPSGFVVPKPFTLFLGHTDVVSPGDEGAWQSPPFTPTIKDGVLYGRGAADMKGSDAAMTTALQRFVSKHPDFKGTVGLLVTSNEEGDAVGGIPFVAEWLKKEKIYPTYCVVGEPSSSKALGDTIKIGRRGSMTAHITIHGTQGHVAYPEQINNAAHAGARLIAALLETPLDNGDADFPPTSFNVTNINAGVGAENIAPGTCQIMCNWRFNPQQTPLKLQHMVEKKLEKLRIYATVRYVINGLPFISEREGPLVKALSTAVKEKTGLQPDLNTLGGTSDGRFIAPLGAETLEFGPCNGTIHKVNECVQAADLDTLSEIYERVLEQLHL</sequence>
<proteinExistence type="inferred from homology"/>
<dbReference type="InterPro" id="IPR011650">
    <property type="entry name" value="Peptidase_M20_dimer"/>
</dbReference>
<evidence type="ECO:0000256" key="14">
    <source>
        <dbReference type="ARBA" id="ARBA00051301"/>
    </source>
</evidence>
<comment type="similarity">
    <text evidence="2 15">Belongs to the peptidase M20A family. DapE subfamily.</text>
</comment>
<feature type="domain" description="Peptidase M20 dimerisation" evidence="16">
    <location>
        <begin position="209"/>
        <end position="311"/>
    </location>
</feature>
<feature type="binding site" evidence="15">
    <location>
        <position position="100"/>
    </location>
    <ligand>
        <name>Zn(2+)</name>
        <dbReference type="ChEBI" id="CHEBI:29105"/>
        <label>1</label>
    </ligand>
</feature>
<gene>
    <name evidence="15 17" type="primary">dapE</name>
    <name evidence="17" type="ORF">H9847_01615</name>
</gene>
<evidence type="ECO:0000256" key="8">
    <source>
        <dbReference type="ARBA" id="ARBA00022801"/>
    </source>
</evidence>
<dbReference type="GO" id="GO:0008270">
    <property type="term" value="F:zinc ion binding"/>
    <property type="evidence" value="ECO:0007669"/>
    <property type="project" value="UniProtKB-UniRule"/>
</dbReference>
<protein>
    <recommendedName>
        <fullName evidence="5 15">Succinyl-diaminopimelate desuccinylase</fullName>
        <shortName evidence="15">SDAP desuccinylase</shortName>
        <ecNumber evidence="4 15">3.5.1.18</ecNumber>
    </recommendedName>
    <alternativeName>
        <fullName evidence="13 15">N-succinyl-LL-2,6-diaminoheptanedioate amidohydrolase</fullName>
    </alternativeName>
</protein>